<proteinExistence type="inferred from homology"/>
<dbReference type="InterPro" id="IPR020097">
    <property type="entry name" value="PsdUridine_synth_TruA_a/b_dom"/>
</dbReference>
<dbReference type="Proteomes" id="UP000281915">
    <property type="component" value="Unassembled WGS sequence"/>
</dbReference>
<comment type="caution">
    <text evidence="4">Lacks conserved residue(s) required for the propagation of feature annotation.</text>
</comment>
<reference evidence="9 10" key="1">
    <citation type="submission" date="2018-10" db="EMBL/GenBank/DDBJ databases">
        <title>Phylogenomics of Brevibacillus.</title>
        <authorList>
            <person name="Dunlap C."/>
        </authorList>
    </citation>
    <scope>NUCLEOTIDE SEQUENCE [LARGE SCALE GENOMIC DNA]</scope>
    <source>
        <strain evidence="9 10">JCM 15085</strain>
    </source>
</reference>
<name>A0A3M8CT89_9BACL</name>
<dbReference type="AlphaFoldDB" id="A0A3M8CT89"/>
<feature type="binding site" evidence="4 6">
    <location>
        <position position="110"/>
    </location>
    <ligand>
        <name>substrate</name>
    </ligand>
</feature>
<evidence type="ECO:0000256" key="3">
    <source>
        <dbReference type="ARBA" id="ARBA00023235"/>
    </source>
</evidence>
<dbReference type="InterPro" id="IPR020103">
    <property type="entry name" value="PsdUridine_synth_cat_dom_sf"/>
</dbReference>
<comment type="catalytic activity">
    <reaction evidence="4 7">
        <text>uridine(38/39/40) in tRNA = pseudouridine(38/39/40) in tRNA</text>
        <dbReference type="Rhea" id="RHEA:22376"/>
        <dbReference type="Rhea" id="RHEA-COMP:10085"/>
        <dbReference type="Rhea" id="RHEA-COMP:10087"/>
        <dbReference type="ChEBI" id="CHEBI:65314"/>
        <dbReference type="ChEBI" id="CHEBI:65315"/>
        <dbReference type="EC" id="5.4.99.12"/>
    </reaction>
</comment>
<dbReference type="RefSeq" id="WP_122913298.1">
    <property type="nucleotide sequence ID" value="NZ_RHHT01000021.1"/>
</dbReference>
<evidence type="ECO:0000256" key="2">
    <source>
        <dbReference type="ARBA" id="ARBA00022694"/>
    </source>
</evidence>
<dbReference type="GO" id="GO:0003723">
    <property type="term" value="F:RNA binding"/>
    <property type="evidence" value="ECO:0007669"/>
    <property type="project" value="InterPro"/>
</dbReference>
<evidence type="ECO:0000259" key="8">
    <source>
        <dbReference type="Pfam" id="PF01416"/>
    </source>
</evidence>
<feature type="domain" description="Pseudouridine synthase I TruA alpha/beta" evidence="8">
    <location>
        <begin position="143"/>
        <end position="245"/>
    </location>
</feature>
<comment type="subunit">
    <text evidence="4">Homodimer.</text>
</comment>
<dbReference type="InterPro" id="IPR020095">
    <property type="entry name" value="PsdUridine_synth_TruA_C"/>
</dbReference>
<dbReference type="GO" id="GO:0031119">
    <property type="term" value="P:tRNA pseudouridine synthesis"/>
    <property type="evidence" value="ECO:0007669"/>
    <property type="project" value="UniProtKB-UniRule"/>
</dbReference>
<comment type="function">
    <text evidence="4">Formation of pseudouridine at positions 38, 39 and 40 in the anticodon stem and loop of transfer RNAs.</text>
</comment>
<organism evidence="9 10">
    <name type="scientific">Brevibacillus panacihumi</name>
    <dbReference type="NCBI Taxonomy" id="497735"/>
    <lineage>
        <taxon>Bacteria</taxon>
        <taxon>Bacillati</taxon>
        <taxon>Bacillota</taxon>
        <taxon>Bacilli</taxon>
        <taxon>Bacillales</taxon>
        <taxon>Paenibacillaceae</taxon>
        <taxon>Brevibacillus</taxon>
    </lineage>
</organism>
<dbReference type="Gene3D" id="3.30.70.580">
    <property type="entry name" value="Pseudouridine synthase I, catalytic domain, N-terminal subdomain"/>
    <property type="match status" value="1"/>
</dbReference>
<dbReference type="FunFam" id="3.30.70.580:FF:000001">
    <property type="entry name" value="tRNA pseudouridine synthase A"/>
    <property type="match status" value="1"/>
</dbReference>
<dbReference type="PANTHER" id="PTHR11142">
    <property type="entry name" value="PSEUDOURIDYLATE SYNTHASE"/>
    <property type="match status" value="1"/>
</dbReference>
<evidence type="ECO:0000256" key="6">
    <source>
        <dbReference type="PIRSR" id="PIRSR001430-2"/>
    </source>
</evidence>
<dbReference type="EMBL" id="RHHT01000021">
    <property type="protein sequence ID" value="RNB78848.1"/>
    <property type="molecule type" value="Genomic_DNA"/>
</dbReference>
<evidence type="ECO:0000256" key="1">
    <source>
        <dbReference type="ARBA" id="ARBA00009375"/>
    </source>
</evidence>
<comment type="caution">
    <text evidence="9">The sequence shown here is derived from an EMBL/GenBank/DDBJ whole genome shotgun (WGS) entry which is preliminary data.</text>
</comment>
<sequence>MRRLKCVVAYDGTDYSGFQVQPDQITIQGEIEAALERVTGEKIQIFGSGRTDAGVHARGQVIHFDTASHIPLDKWRFVLNNQLPDAIVIRSVEEADASFHARFDVRVKEYRYCIDNNPVADVFRHRYADHIRFPLDVEAMQQAASHLVGEHDFTSFCSAKTFVEDKVRTVYHLSVDRLGHEVWVTCRGNGFLYNMVRIIVGTLVEVGQGKRDPNEVKEILAACDRERAGKTAPAKGLTMWEVFYDGQISKD</sequence>
<evidence type="ECO:0000256" key="4">
    <source>
        <dbReference type="HAMAP-Rule" id="MF_00171"/>
    </source>
</evidence>
<accession>A0A3M8CT89</accession>
<dbReference type="EC" id="5.4.99.12" evidence="4"/>
<dbReference type="GO" id="GO:0160147">
    <property type="term" value="F:tRNA pseudouridine(38-40) synthase activity"/>
    <property type="evidence" value="ECO:0007669"/>
    <property type="project" value="UniProtKB-EC"/>
</dbReference>
<comment type="similarity">
    <text evidence="1 4 7">Belongs to the tRNA pseudouridine synthase TruA family.</text>
</comment>
<evidence type="ECO:0000256" key="5">
    <source>
        <dbReference type="PIRSR" id="PIRSR001430-1"/>
    </source>
</evidence>
<dbReference type="Pfam" id="PF01416">
    <property type="entry name" value="PseudoU_synth_1"/>
    <property type="match status" value="2"/>
</dbReference>
<evidence type="ECO:0000256" key="7">
    <source>
        <dbReference type="RuleBase" id="RU003792"/>
    </source>
</evidence>
<dbReference type="InterPro" id="IPR001406">
    <property type="entry name" value="PsdUridine_synth_TruA"/>
</dbReference>
<dbReference type="SUPFAM" id="SSF55120">
    <property type="entry name" value="Pseudouridine synthase"/>
    <property type="match status" value="1"/>
</dbReference>
<feature type="active site" description="Nucleophile" evidence="4 5">
    <location>
        <position position="52"/>
    </location>
</feature>
<feature type="domain" description="Pseudouridine synthase I TruA alpha/beta" evidence="8">
    <location>
        <begin position="8"/>
        <end position="104"/>
    </location>
</feature>
<keyword evidence="3 4" id="KW-0413">Isomerase</keyword>
<gene>
    <name evidence="4 9" type="primary">truA</name>
    <name evidence="9" type="ORF">EDM58_10555</name>
</gene>
<dbReference type="PANTHER" id="PTHR11142:SF0">
    <property type="entry name" value="TRNA PSEUDOURIDINE SYNTHASE-LIKE 1"/>
    <property type="match status" value="1"/>
</dbReference>
<keyword evidence="2 4" id="KW-0819">tRNA processing</keyword>
<evidence type="ECO:0000313" key="10">
    <source>
        <dbReference type="Proteomes" id="UP000281915"/>
    </source>
</evidence>
<evidence type="ECO:0000313" key="9">
    <source>
        <dbReference type="EMBL" id="RNB78848.1"/>
    </source>
</evidence>
<dbReference type="HAMAP" id="MF_00171">
    <property type="entry name" value="TruA"/>
    <property type="match status" value="1"/>
</dbReference>
<dbReference type="InterPro" id="IPR020094">
    <property type="entry name" value="TruA/RsuA/RluB/E/F_N"/>
</dbReference>
<dbReference type="PIRSF" id="PIRSF001430">
    <property type="entry name" value="tRNA_psdUrid_synth"/>
    <property type="match status" value="1"/>
</dbReference>
<dbReference type="NCBIfam" id="TIGR00071">
    <property type="entry name" value="hisT_truA"/>
    <property type="match status" value="1"/>
</dbReference>
<dbReference type="CDD" id="cd02570">
    <property type="entry name" value="PseudoU_synth_EcTruA"/>
    <property type="match status" value="1"/>
</dbReference>
<dbReference type="Gene3D" id="3.30.70.660">
    <property type="entry name" value="Pseudouridine synthase I, catalytic domain, C-terminal subdomain"/>
    <property type="match status" value="1"/>
</dbReference>
<protein>
    <recommendedName>
        <fullName evidence="4">tRNA pseudouridine synthase A</fullName>
        <ecNumber evidence="4">5.4.99.12</ecNumber>
    </recommendedName>
    <alternativeName>
        <fullName evidence="4">tRNA pseudouridine(38-40) synthase</fullName>
    </alternativeName>
    <alternativeName>
        <fullName evidence="4">tRNA pseudouridylate synthase I</fullName>
    </alternativeName>
    <alternativeName>
        <fullName evidence="4">tRNA-uridine isomerase I</fullName>
    </alternativeName>
</protein>